<keyword evidence="1" id="KW-0812">Transmembrane</keyword>
<feature type="transmembrane region" description="Helical" evidence="1">
    <location>
        <begin position="32"/>
        <end position="57"/>
    </location>
</feature>
<keyword evidence="1" id="KW-1133">Transmembrane helix</keyword>
<dbReference type="Proteomes" id="UP000256478">
    <property type="component" value="Unassembled WGS sequence"/>
</dbReference>
<protein>
    <submittedName>
        <fullName evidence="3">Pilus assembly protein</fullName>
    </submittedName>
</protein>
<keyword evidence="1" id="KW-0472">Membrane</keyword>
<name>A0A3E0TN79_9GAMM</name>
<dbReference type="SUPFAM" id="SSF53300">
    <property type="entry name" value="vWA-like"/>
    <property type="match status" value="1"/>
</dbReference>
<evidence type="ECO:0000313" key="4">
    <source>
        <dbReference type="Proteomes" id="UP000256478"/>
    </source>
</evidence>
<organism evidence="3 4">
    <name type="scientific">Thalassotalea euphylliae</name>
    <dbReference type="NCBI Taxonomy" id="1655234"/>
    <lineage>
        <taxon>Bacteria</taxon>
        <taxon>Pseudomonadati</taxon>
        <taxon>Pseudomonadota</taxon>
        <taxon>Gammaproteobacteria</taxon>
        <taxon>Alteromonadales</taxon>
        <taxon>Colwelliaceae</taxon>
        <taxon>Thalassotalea</taxon>
    </lineage>
</organism>
<dbReference type="PROSITE" id="PS50234">
    <property type="entry name" value="VWFA"/>
    <property type="match status" value="1"/>
</dbReference>
<dbReference type="RefSeq" id="WP_116007080.1">
    <property type="nucleotide sequence ID" value="NZ_QUOU01000001.1"/>
</dbReference>
<proteinExistence type="predicted"/>
<sequence>MSLFPNETNQFKQAKQAKRLNSQVRLAPQQGVVAIATAIVLPVLVLFIGLALTYSYALIQQSQLGNAAESAAIFLAQRQATDNQRDLPSAQAVIRQFNGLRPTNLSQLNLTRADGDYRLLTSQTMPSFGNQALAKNLQVSNQGAATGQKSGRFDIALIVDLSGSQAGSTGYTKYQINQVVSEIQKNFSSGNVRLGLLPFSAYVAVENVDWLPASQNRIRCVSAMSYYRDANGQLQPHLPDIPDDIFRDYQTLLHIENIDKANAYLGECPDIAAVPLTTDLNKIRDRINQHQRADSHYTAIHHSVVFGARMLADNWLAAWQAGTEVREGSRKAMVFIGDASDSSGIPGTNESPSGDFSRLMLFDFCETIKRQGIAMYSLRIGDYEHGANLDRCINDNSHIRDLADFPTLMTEILADAGVTNGQQRVKLVR</sequence>
<dbReference type="InterPro" id="IPR002035">
    <property type="entry name" value="VWF_A"/>
</dbReference>
<dbReference type="EMBL" id="QUOU01000001">
    <property type="protein sequence ID" value="REL25958.1"/>
    <property type="molecule type" value="Genomic_DNA"/>
</dbReference>
<comment type="caution">
    <text evidence="3">The sequence shown here is derived from an EMBL/GenBank/DDBJ whole genome shotgun (WGS) entry which is preliminary data.</text>
</comment>
<dbReference type="Pfam" id="PF13400">
    <property type="entry name" value="Tad"/>
    <property type="match status" value="1"/>
</dbReference>
<accession>A0A3E0TN79</accession>
<dbReference type="InterPro" id="IPR036465">
    <property type="entry name" value="vWFA_dom_sf"/>
</dbReference>
<dbReference type="AlphaFoldDB" id="A0A3E0TN79"/>
<evidence type="ECO:0000256" key="1">
    <source>
        <dbReference type="SAM" id="Phobius"/>
    </source>
</evidence>
<evidence type="ECO:0000313" key="3">
    <source>
        <dbReference type="EMBL" id="REL25958.1"/>
    </source>
</evidence>
<dbReference type="OrthoDB" id="6397138at2"/>
<dbReference type="Gene3D" id="3.40.50.410">
    <property type="entry name" value="von Willebrand factor, type A domain"/>
    <property type="match status" value="1"/>
</dbReference>
<evidence type="ECO:0000259" key="2">
    <source>
        <dbReference type="PROSITE" id="PS50234"/>
    </source>
</evidence>
<feature type="domain" description="VWFA" evidence="2">
    <location>
        <begin position="154"/>
        <end position="416"/>
    </location>
</feature>
<reference evidence="3 4" key="1">
    <citation type="submission" date="2018-08" db="EMBL/GenBank/DDBJ databases">
        <title>Thalassotalea euphylliae genome.</title>
        <authorList>
            <person name="Summers S."/>
            <person name="Rice S.A."/>
            <person name="Freckelton M.L."/>
            <person name="Nedved B.T."/>
            <person name="Hadfield M.G."/>
        </authorList>
    </citation>
    <scope>NUCLEOTIDE SEQUENCE [LARGE SCALE GENOMIC DNA]</scope>
    <source>
        <strain evidence="3 4">H1</strain>
    </source>
</reference>
<dbReference type="InterPro" id="IPR028087">
    <property type="entry name" value="Tad_N"/>
</dbReference>
<gene>
    <name evidence="3" type="ORF">DXX93_04860</name>
</gene>